<keyword evidence="2" id="KW-1185">Reference proteome</keyword>
<accession>A0ABV9RSG4</accession>
<comment type="caution">
    <text evidence="1">The sequence shown here is derived from an EMBL/GenBank/DDBJ whole genome shotgun (WGS) entry which is preliminary data.</text>
</comment>
<protein>
    <submittedName>
        <fullName evidence="1">Uncharacterized protein</fullName>
    </submittedName>
</protein>
<reference evidence="2" key="1">
    <citation type="journal article" date="2019" name="Int. J. Syst. Evol. Microbiol.">
        <title>The Global Catalogue of Microorganisms (GCM) 10K type strain sequencing project: providing services to taxonomists for standard genome sequencing and annotation.</title>
        <authorList>
            <consortium name="The Broad Institute Genomics Platform"/>
            <consortium name="The Broad Institute Genome Sequencing Center for Infectious Disease"/>
            <person name="Wu L."/>
            <person name="Ma J."/>
        </authorList>
    </citation>
    <scope>NUCLEOTIDE SEQUENCE [LARGE SCALE GENOMIC DNA]</scope>
    <source>
        <strain evidence="2">ZS-22-S1</strain>
    </source>
</reference>
<dbReference type="RefSeq" id="WP_378053791.1">
    <property type="nucleotide sequence ID" value="NZ_JBHSIS010000002.1"/>
</dbReference>
<evidence type="ECO:0000313" key="2">
    <source>
        <dbReference type="Proteomes" id="UP001595859"/>
    </source>
</evidence>
<organism evidence="1 2">
    <name type="scientific">Actinophytocola glycyrrhizae</name>
    <dbReference type="NCBI Taxonomy" id="2044873"/>
    <lineage>
        <taxon>Bacteria</taxon>
        <taxon>Bacillati</taxon>
        <taxon>Actinomycetota</taxon>
        <taxon>Actinomycetes</taxon>
        <taxon>Pseudonocardiales</taxon>
        <taxon>Pseudonocardiaceae</taxon>
    </lineage>
</organism>
<evidence type="ECO:0000313" key="1">
    <source>
        <dbReference type="EMBL" id="MFC4852248.1"/>
    </source>
</evidence>
<proteinExistence type="predicted"/>
<sequence>MVKWREPASIGYQRRNGVDPVLEPLNAPRPRGARGYIITCGMGSKIVWIRWYGRSVEEVRQTFRVWLSETWQTLATDFTGAGVLNGLDFKPGRIDWFNITEQG</sequence>
<dbReference type="Proteomes" id="UP001595859">
    <property type="component" value="Unassembled WGS sequence"/>
</dbReference>
<gene>
    <name evidence="1" type="ORF">ACFPCV_01940</name>
</gene>
<name>A0ABV9RSG4_9PSEU</name>
<dbReference type="EMBL" id="JBHSIS010000002">
    <property type="protein sequence ID" value="MFC4852248.1"/>
    <property type="molecule type" value="Genomic_DNA"/>
</dbReference>